<keyword evidence="2 5" id="KW-0808">Transferase</keyword>
<gene>
    <name evidence="5" type="ORF">EV385_0021</name>
</gene>
<comment type="caution">
    <text evidence="5">The sequence shown here is derived from an EMBL/GenBank/DDBJ whole genome shotgun (WGS) entry which is preliminary data.</text>
</comment>
<dbReference type="OrthoDB" id="9765330at2"/>
<evidence type="ECO:0000256" key="2">
    <source>
        <dbReference type="ARBA" id="ARBA00022679"/>
    </source>
</evidence>
<dbReference type="CDD" id="cd03801">
    <property type="entry name" value="GT4_PimA-like"/>
    <property type="match status" value="1"/>
</dbReference>
<dbReference type="InterPro" id="IPR028098">
    <property type="entry name" value="Glyco_trans_4-like_N"/>
</dbReference>
<dbReference type="RefSeq" id="WP_130507575.1">
    <property type="nucleotide sequence ID" value="NZ_SHKY01000001.1"/>
</dbReference>
<dbReference type="Pfam" id="PF13439">
    <property type="entry name" value="Glyco_transf_4"/>
    <property type="match status" value="1"/>
</dbReference>
<reference evidence="5 6" key="1">
    <citation type="submission" date="2019-02" db="EMBL/GenBank/DDBJ databases">
        <title>Sequencing the genomes of 1000 actinobacteria strains.</title>
        <authorList>
            <person name="Klenk H.-P."/>
        </authorList>
    </citation>
    <scope>NUCLEOTIDE SEQUENCE [LARGE SCALE GENOMIC DNA]</scope>
    <source>
        <strain evidence="5 6">DSM 45162</strain>
    </source>
</reference>
<sequence length="357" mass="36926">MSRPRRAALYVALPGDIDDPAAPSGGNHYDRRVCDGLAADFDVRELAFPGAWPRPGPAAERALADALDELPDGADVLLDGLLAGVPDVLVPAARRLRLIVLVHLPLGDETGLAPADAAILTERERRTVQAASAVVATSRAAARRVATVHGLDPAHVQVAAPGVEPAPAASASSAGTRLLCVAAVTPRKGHDVLVEALARVADLAWECRCVGDMDRQPEFAAQVRARAADLGPGRFQLLGTRNGSALAAAYAATDLLILPSRAETYGMVVTEALARGVPVLASHLDGVAEAIGCAEALNGAPGLLVPPGDPAALAAALRDWLTDAELRERLRAAAAARRAALPGWDVTVRELTKVVCA</sequence>
<dbReference type="SUPFAM" id="SSF53756">
    <property type="entry name" value="UDP-Glycosyltransferase/glycogen phosphorylase"/>
    <property type="match status" value="1"/>
</dbReference>
<name>A0A4Q7ZCE6_9ACTN</name>
<dbReference type="EMBL" id="SHKY01000001">
    <property type="protein sequence ID" value="RZU48308.1"/>
    <property type="molecule type" value="Genomic_DNA"/>
</dbReference>
<dbReference type="PANTHER" id="PTHR12526:SF510">
    <property type="entry name" value="D-INOSITOL 3-PHOSPHATE GLYCOSYLTRANSFERASE"/>
    <property type="match status" value="1"/>
</dbReference>
<evidence type="ECO:0000313" key="6">
    <source>
        <dbReference type="Proteomes" id="UP000292564"/>
    </source>
</evidence>
<evidence type="ECO:0000259" key="4">
    <source>
        <dbReference type="Pfam" id="PF13439"/>
    </source>
</evidence>
<accession>A0A4Q7ZCE6</accession>
<keyword evidence="1" id="KW-0328">Glycosyltransferase</keyword>
<dbReference type="Proteomes" id="UP000292564">
    <property type="component" value="Unassembled WGS sequence"/>
</dbReference>
<feature type="domain" description="Glycosyl transferase family 1" evidence="3">
    <location>
        <begin position="178"/>
        <end position="335"/>
    </location>
</feature>
<dbReference type="Gene3D" id="3.40.50.2000">
    <property type="entry name" value="Glycogen Phosphorylase B"/>
    <property type="match status" value="2"/>
</dbReference>
<organism evidence="5 6">
    <name type="scientific">Krasilnikovia cinnamomea</name>
    <dbReference type="NCBI Taxonomy" id="349313"/>
    <lineage>
        <taxon>Bacteria</taxon>
        <taxon>Bacillati</taxon>
        <taxon>Actinomycetota</taxon>
        <taxon>Actinomycetes</taxon>
        <taxon>Micromonosporales</taxon>
        <taxon>Micromonosporaceae</taxon>
        <taxon>Krasilnikovia</taxon>
    </lineage>
</organism>
<evidence type="ECO:0000259" key="3">
    <source>
        <dbReference type="Pfam" id="PF00534"/>
    </source>
</evidence>
<dbReference type="InterPro" id="IPR001296">
    <property type="entry name" value="Glyco_trans_1"/>
</dbReference>
<dbReference type="GO" id="GO:0016757">
    <property type="term" value="F:glycosyltransferase activity"/>
    <property type="evidence" value="ECO:0007669"/>
    <property type="project" value="UniProtKB-KW"/>
</dbReference>
<evidence type="ECO:0000256" key="1">
    <source>
        <dbReference type="ARBA" id="ARBA00022676"/>
    </source>
</evidence>
<evidence type="ECO:0000313" key="5">
    <source>
        <dbReference type="EMBL" id="RZU48308.1"/>
    </source>
</evidence>
<dbReference type="AlphaFoldDB" id="A0A4Q7ZCE6"/>
<protein>
    <submittedName>
        <fullName evidence="5">Glycosyltransferase involved in cell wall biosynthesis</fullName>
    </submittedName>
</protein>
<dbReference type="PANTHER" id="PTHR12526">
    <property type="entry name" value="GLYCOSYLTRANSFERASE"/>
    <property type="match status" value="1"/>
</dbReference>
<dbReference type="Pfam" id="PF00534">
    <property type="entry name" value="Glycos_transf_1"/>
    <property type="match status" value="1"/>
</dbReference>
<proteinExistence type="predicted"/>
<feature type="domain" description="Glycosyltransferase subfamily 4-like N-terminal" evidence="4">
    <location>
        <begin position="50"/>
        <end position="165"/>
    </location>
</feature>
<keyword evidence="6" id="KW-1185">Reference proteome</keyword>